<protein>
    <submittedName>
        <fullName evidence="2">Uncharacterized protein</fullName>
    </submittedName>
</protein>
<feature type="region of interest" description="Disordered" evidence="1">
    <location>
        <begin position="168"/>
        <end position="191"/>
    </location>
</feature>
<evidence type="ECO:0000256" key="1">
    <source>
        <dbReference type="SAM" id="MobiDB-lite"/>
    </source>
</evidence>
<name>A0A508WYG1_9HYPH</name>
<sequence length="220" mass="24690">MPVGFSPAFRPCHLSSACTTLQRRRAASVALSRLRRKILLVLSFQAVHLRSLRQRIPLDGDIRPLRGEICVKLQPHIQTRLGIRLDRPSGTFRLAYAAVDAFIRMDDEEVLPLIKTIHRADFDAVRVLTANAVIGHDIRHEVLQPMLTFDGRRQSTVTLDRPRMLGMSGAHSCRSSPECHPPHGFVNRERSRGETTHRFNLLHLPSPRKNGPGAAALLVT</sequence>
<gene>
    <name evidence="2" type="ORF">EMEDMD4_380056</name>
</gene>
<dbReference type="Proteomes" id="UP000507954">
    <property type="component" value="Unassembled WGS sequence"/>
</dbReference>
<dbReference type="AlphaFoldDB" id="A0A508WYG1"/>
<dbReference type="AntiFam" id="ANF00220">
    <property type="entry name" value="Shadow ORF (opposite fdxA)"/>
</dbReference>
<dbReference type="EMBL" id="CABFNB010000104">
    <property type="protein sequence ID" value="VTZ62395.1"/>
    <property type="molecule type" value="Genomic_DNA"/>
</dbReference>
<reference evidence="2" key="1">
    <citation type="submission" date="2019-06" db="EMBL/GenBank/DDBJ databases">
        <authorList>
            <person name="Le Quere A."/>
            <person name="Colella S."/>
        </authorList>
    </citation>
    <scope>NUCLEOTIDE SEQUENCE</scope>
    <source>
        <strain evidence="2">EmedicaeMD41</strain>
    </source>
</reference>
<evidence type="ECO:0000313" key="2">
    <source>
        <dbReference type="EMBL" id="VTZ62395.1"/>
    </source>
</evidence>
<organism evidence="2">
    <name type="scientific">Sinorhizobium medicae</name>
    <dbReference type="NCBI Taxonomy" id="110321"/>
    <lineage>
        <taxon>Bacteria</taxon>
        <taxon>Pseudomonadati</taxon>
        <taxon>Pseudomonadota</taxon>
        <taxon>Alphaproteobacteria</taxon>
        <taxon>Hyphomicrobiales</taxon>
        <taxon>Rhizobiaceae</taxon>
        <taxon>Sinorhizobium/Ensifer group</taxon>
        <taxon>Sinorhizobium</taxon>
    </lineage>
</organism>
<accession>A0A508WYG1</accession>
<proteinExistence type="predicted"/>